<dbReference type="AlphaFoldDB" id="A0A370GD81"/>
<proteinExistence type="predicted"/>
<evidence type="ECO:0000313" key="2">
    <source>
        <dbReference type="Proteomes" id="UP000255355"/>
    </source>
</evidence>
<dbReference type="Proteomes" id="UP000255355">
    <property type="component" value="Unassembled WGS sequence"/>
</dbReference>
<gene>
    <name evidence="1" type="ORF">DFR68_1412</name>
</gene>
<feature type="non-terminal residue" evidence="1">
    <location>
        <position position="1"/>
    </location>
</feature>
<reference evidence="1 2" key="1">
    <citation type="submission" date="2018-07" db="EMBL/GenBank/DDBJ databases">
        <title>Genomic Encyclopedia of Type Strains, Phase IV (KMG-IV): sequencing the most valuable type-strain genomes for metagenomic binning, comparative biology and taxonomic classification.</title>
        <authorList>
            <person name="Goeker M."/>
        </authorList>
    </citation>
    <scope>NUCLEOTIDE SEQUENCE [LARGE SCALE GENOMIC DNA]</scope>
    <source>
        <strain evidence="1 2">DSM 44952</strain>
    </source>
</reference>
<dbReference type="EMBL" id="QQAZ01000041">
    <property type="protein sequence ID" value="RDI41156.1"/>
    <property type="molecule type" value="Genomic_DNA"/>
</dbReference>
<keyword evidence="2" id="KW-1185">Reference proteome</keyword>
<organism evidence="1 2">
    <name type="scientific">Nocardia mexicana</name>
    <dbReference type="NCBI Taxonomy" id="279262"/>
    <lineage>
        <taxon>Bacteria</taxon>
        <taxon>Bacillati</taxon>
        <taxon>Actinomycetota</taxon>
        <taxon>Actinomycetes</taxon>
        <taxon>Mycobacteriales</taxon>
        <taxon>Nocardiaceae</taxon>
        <taxon>Nocardia</taxon>
    </lineage>
</organism>
<protein>
    <submittedName>
        <fullName evidence="1">Uncharacterized protein</fullName>
    </submittedName>
</protein>
<accession>A0A370GD81</accession>
<sequence length="40" mass="4196">ERGLTVSGLFFDIATACVLEVTVDGISEITDRKVTAPVTA</sequence>
<comment type="caution">
    <text evidence="1">The sequence shown here is derived from an EMBL/GenBank/DDBJ whole genome shotgun (WGS) entry which is preliminary data.</text>
</comment>
<evidence type="ECO:0000313" key="1">
    <source>
        <dbReference type="EMBL" id="RDI41156.1"/>
    </source>
</evidence>
<name>A0A370GD81_9NOCA</name>